<evidence type="ECO:0000256" key="1">
    <source>
        <dbReference type="ARBA" id="ARBA00008857"/>
    </source>
</evidence>
<evidence type="ECO:0000313" key="7">
    <source>
        <dbReference type="EMBL" id="TCU13085.1"/>
    </source>
</evidence>
<keyword evidence="2" id="KW-0229">DNA integration</keyword>
<feature type="domain" description="Core-binding (CB)" evidence="6">
    <location>
        <begin position="99"/>
        <end position="187"/>
    </location>
</feature>
<proteinExistence type="inferred from homology"/>
<dbReference type="InterPro" id="IPR044068">
    <property type="entry name" value="CB"/>
</dbReference>
<evidence type="ECO:0000313" key="8">
    <source>
        <dbReference type="Proteomes" id="UP000294576"/>
    </source>
</evidence>
<dbReference type="Proteomes" id="UP000294576">
    <property type="component" value="Unassembled WGS sequence"/>
</dbReference>
<dbReference type="InterPro" id="IPR025166">
    <property type="entry name" value="Integrase_DNA_bind_dom"/>
</dbReference>
<dbReference type="InterPro" id="IPR038488">
    <property type="entry name" value="Integrase_DNA-bd_sf"/>
</dbReference>
<evidence type="ECO:0000256" key="5">
    <source>
        <dbReference type="SAM" id="MobiDB-lite"/>
    </source>
</evidence>
<dbReference type="AlphaFoldDB" id="A0A4V2V8F7"/>
<comment type="caution">
    <text evidence="7">The sequence shown here is derived from an EMBL/GenBank/DDBJ whole genome shotgun (WGS) entry which is preliminary data.</text>
</comment>
<name>A0A4V2V8F7_RHISU</name>
<accession>A0A4V2V8F7</accession>
<evidence type="ECO:0000256" key="4">
    <source>
        <dbReference type="PROSITE-ProRule" id="PRU01248"/>
    </source>
</evidence>
<dbReference type="InterPro" id="IPR004107">
    <property type="entry name" value="Integrase_SAM-like_N"/>
</dbReference>
<dbReference type="SUPFAM" id="SSF56349">
    <property type="entry name" value="DNA breaking-rejoining enzymes"/>
    <property type="match status" value="1"/>
</dbReference>
<evidence type="ECO:0000256" key="2">
    <source>
        <dbReference type="ARBA" id="ARBA00022908"/>
    </source>
</evidence>
<dbReference type="InterPro" id="IPR050808">
    <property type="entry name" value="Phage_Integrase"/>
</dbReference>
<protein>
    <submittedName>
        <fullName evidence="7">Integrase-like protein</fullName>
    </submittedName>
</protein>
<dbReference type="PANTHER" id="PTHR30629">
    <property type="entry name" value="PROPHAGE INTEGRASE"/>
    <property type="match status" value="1"/>
</dbReference>
<evidence type="ECO:0000256" key="3">
    <source>
        <dbReference type="ARBA" id="ARBA00023125"/>
    </source>
</evidence>
<comment type="similarity">
    <text evidence="1">Belongs to the 'phage' integrase family.</text>
</comment>
<feature type="region of interest" description="Disordered" evidence="5">
    <location>
        <begin position="230"/>
        <end position="253"/>
    </location>
</feature>
<dbReference type="Gene3D" id="1.10.150.130">
    <property type="match status" value="1"/>
</dbReference>
<dbReference type="RefSeq" id="WP_132566166.1">
    <property type="nucleotide sequence ID" value="NZ_SMBH01000013.1"/>
</dbReference>
<dbReference type="InterPro" id="IPR010998">
    <property type="entry name" value="Integrase_recombinase_N"/>
</dbReference>
<keyword evidence="3 4" id="KW-0238">DNA-binding</keyword>
<organism evidence="7 8">
    <name type="scientific">Rhizobium sullae</name>
    <name type="common">Rhizobium hedysari</name>
    <dbReference type="NCBI Taxonomy" id="50338"/>
    <lineage>
        <taxon>Bacteria</taxon>
        <taxon>Pseudomonadati</taxon>
        <taxon>Pseudomonadota</taxon>
        <taxon>Alphaproteobacteria</taxon>
        <taxon>Hyphomicrobiales</taxon>
        <taxon>Rhizobiaceae</taxon>
        <taxon>Rhizobium/Agrobacterium group</taxon>
        <taxon>Rhizobium</taxon>
    </lineage>
</organism>
<reference evidence="7 8" key="1">
    <citation type="submission" date="2019-03" db="EMBL/GenBank/DDBJ databases">
        <title>Genomic Encyclopedia of Type Strains, Phase IV (KMG-V): Genome sequencing to study the core and pangenomes of soil and plant-associated prokaryotes.</title>
        <authorList>
            <person name="Whitman W."/>
        </authorList>
    </citation>
    <scope>NUCLEOTIDE SEQUENCE [LARGE SCALE GENOMIC DNA]</scope>
    <source>
        <strain evidence="7 8">Hc14</strain>
    </source>
</reference>
<dbReference type="Gene3D" id="3.30.160.390">
    <property type="entry name" value="Integrase, DNA-binding domain"/>
    <property type="match status" value="1"/>
</dbReference>
<dbReference type="Pfam" id="PF13356">
    <property type="entry name" value="Arm-DNA-bind_3"/>
    <property type="match status" value="1"/>
</dbReference>
<dbReference type="GO" id="GO:0003677">
    <property type="term" value="F:DNA binding"/>
    <property type="evidence" value="ECO:0007669"/>
    <property type="project" value="UniProtKB-UniRule"/>
</dbReference>
<dbReference type="GO" id="GO:0015074">
    <property type="term" value="P:DNA integration"/>
    <property type="evidence" value="ECO:0007669"/>
    <property type="project" value="UniProtKB-KW"/>
</dbReference>
<dbReference type="Pfam" id="PF14659">
    <property type="entry name" value="Phage_int_SAM_3"/>
    <property type="match status" value="1"/>
</dbReference>
<dbReference type="EMBL" id="SMBH01000013">
    <property type="protein sequence ID" value="TCU13085.1"/>
    <property type="molecule type" value="Genomic_DNA"/>
</dbReference>
<dbReference type="PROSITE" id="PS51900">
    <property type="entry name" value="CB"/>
    <property type="match status" value="1"/>
</dbReference>
<dbReference type="PANTHER" id="PTHR30629:SF2">
    <property type="entry name" value="PROPHAGE INTEGRASE INTS-RELATED"/>
    <property type="match status" value="1"/>
</dbReference>
<sequence length="253" mass="27739">MKISRKALADITPGDKPVVYYDATLKGFGLKVMPTGAKSWIIEYRPGAGGRGVAKKRIKIGTLASHSPEAAREEASRTLARVTLGSDPAASRSDERKGQTVAEVADTWLAGHVLAKRKPKTYDEYNSAVERYIKPVLGSTKFALITPSDVSRMQAYIVRGKANKGNGGRTMANRALATLSSIYGWAQDQELVADGFNPVKRIERFKENQIERSLTSEEIGSLAAALIEAENDRHPVRGRREEGEGQTRRQGRE</sequence>
<evidence type="ECO:0000259" key="6">
    <source>
        <dbReference type="PROSITE" id="PS51900"/>
    </source>
</evidence>
<gene>
    <name evidence="7" type="ORF">EV132_11369</name>
</gene>
<dbReference type="InterPro" id="IPR011010">
    <property type="entry name" value="DNA_brk_join_enz"/>
</dbReference>